<dbReference type="EMBL" id="JBICBT010000050">
    <property type="protein sequence ID" value="KAL3125110.1"/>
    <property type="molecule type" value="Genomic_DNA"/>
</dbReference>
<evidence type="ECO:0000256" key="1">
    <source>
        <dbReference type="SAM" id="MobiDB-lite"/>
    </source>
</evidence>
<proteinExistence type="predicted"/>
<organism evidence="2 3">
    <name type="scientific">Heterodera trifolii</name>
    <dbReference type="NCBI Taxonomy" id="157864"/>
    <lineage>
        <taxon>Eukaryota</taxon>
        <taxon>Metazoa</taxon>
        <taxon>Ecdysozoa</taxon>
        <taxon>Nematoda</taxon>
        <taxon>Chromadorea</taxon>
        <taxon>Rhabditida</taxon>
        <taxon>Tylenchina</taxon>
        <taxon>Tylenchomorpha</taxon>
        <taxon>Tylenchoidea</taxon>
        <taxon>Heteroderidae</taxon>
        <taxon>Heteroderinae</taxon>
        <taxon>Heterodera</taxon>
    </lineage>
</organism>
<dbReference type="Gene3D" id="1.20.58.60">
    <property type="match status" value="3"/>
</dbReference>
<gene>
    <name evidence="2" type="ORF">niasHT_001187</name>
</gene>
<dbReference type="PANTHER" id="PTHR23169:SF23">
    <property type="entry name" value="SHORT STOP, ISOFORM H"/>
    <property type="match status" value="1"/>
</dbReference>
<comment type="caution">
    <text evidence="2">The sequence shown here is derived from an EMBL/GenBank/DDBJ whole genome shotgun (WGS) entry which is preliminary data.</text>
</comment>
<protein>
    <submittedName>
        <fullName evidence="2">Uncharacterized protein</fullName>
    </submittedName>
</protein>
<keyword evidence="3" id="KW-1185">Reference proteome</keyword>
<dbReference type="SUPFAM" id="SSF46966">
    <property type="entry name" value="Spectrin repeat"/>
    <property type="match status" value="1"/>
</dbReference>
<dbReference type="InterPro" id="IPR018159">
    <property type="entry name" value="Spectrin/alpha-actinin"/>
</dbReference>
<dbReference type="Proteomes" id="UP001620626">
    <property type="component" value="Unassembled WGS sequence"/>
</dbReference>
<accession>A0ABD2MEH6</accession>
<evidence type="ECO:0000313" key="3">
    <source>
        <dbReference type="Proteomes" id="UP001620626"/>
    </source>
</evidence>
<reference evidence="2 3" key="1">
    <citation type="submission" date="2024-10" db="EMBL/GenBank/DDBJ databases">
        <authorList>
            <person name="Kim D."/>
        </authorList>
    </citation>
    <scope>NUCLEOTIDE SEQUENCE [LARGE SCALE GENOMIC DNA]</scope>
    <source>
        <strain evidence="2">BH-2024</strain>
    </source>
</reference>
<sequence length="819" mass="94685">MLNQCGGLGRFAVSYGRLRHPSPICCAKGTHSAASRPRTGGLRPPHHSISPILRTFRRVGAKRPWGPNDPGAQKRGPKRGDPKTWAQTLWSPFRNTLGLNSPKFQSMGPHRNHRDSILWHSNHWDSINQNSNRQDLSHQHSITFTQPTNIPIIGTQSTSILELNCPSFQLPRFNLSSVSITGTQAHQFFSMASQSPGLNSPTFQSPGFISPSFLLLGPILRHYNYWDSILHHSNSRDSISPASQSLGHSSTQFSGIPITWTQFHGFIEMANQINFDQMTLKRNVEGSVGQQWTNATEPWLQRGERIELLERQMREIGDDLHMLKPPIDELFLDVDTLRQHRHADAADFNKQPIYNHFNVTNIPTLILLRQNMSVITSEGRNDLEGNLDDLVSRLTRGIGITNEKLDHLLTRIDSVDAAERGERIELLERQMREIGDDLHMLKPPIDELFLDVDTLRQHRHADAADFNKQVIGLEQRRTVYLYRLKDELMRRLGLSQGARDVTERYSTASSGTRGNAFCRVEDAIQWICDRMNKLNSETLEVLEQIFEQHKLDNRDIQDFRKTAEVSAVKMMESEYQQLRELSAGRMVDLDALIAFIRAAQFELLWAHQREELKMTRNWSDLERLNIRMLQNYFKQLPHEIELHEKQFNDVHNQGTALINQRHPAGEVIEVYLSTMQNQWDWMLNLSKCMEGHLRDAYNAKAFVEESEQQMQQQLDHLDHEYSRTDFSLDDGEQMLRQLDFVREYIQQLHARLLSLTDRCAQISPLLQHGERISKPLPVMAFSEHKSKDKIYIRQGEKSFFCFSYLTVSKIFLFSKTYKK</sequence>
<dbReference type="AlphaFoldDB" id="A0ABD2MEH6"/>
<feature type="region of interest" description="Disordered" evidence="1">
    <location>
        <begin position="60"/>
        <end position="85"/>
    </location>
</feature>
<dbReference type="SMART" id="SM00150">
    <property type="entry name" value="SPEC"/>
    <property type="match status" value="1"/>
</dbReference>
<dbReference type="PANTHER" id="PTHR23169">
    <property type="entry name" value="ENVOPLAKIN"/>
    <property type="match status" value="1"/>
</dbReference>
<dbReference type="CDD" id="cd00176">
    <property type="entry name" value="SPEC"/>
    <property type="match status" value="1"/>
</dbReference>
<name>A0ABD2MEH6_9BILA</name>
<evidence type="ECO:0000313" key="2">
    <source>
        <dbReference type="EMBL" id="KAL3125110.1"/>
    </source>
</evidence>
<dbReference type="InterPro" id="IPR043197">
    <property type="entry name" value="Plakin"/>
</dbReference>